<organism evidence="5 6">
    <name type="scientific">Pseudonaja textilis</name>
    <name type="common">Eastern brown snake</name>
    <dbReference type="NCBI Taxonomy" id="8673"/>
    <lineage>
        <taxon>Eukaryota</taxon>
        <taxon>Metazoa</taxon>
        <taxon>Chordata</taxon>
        <taxon>Craniata</taxon>
        <taxon>Vertebrata</taxon>
        <taxon>Euteleostomi</taxon>
        <taxon>Lepidosauria</taxon>
        <taxon>Squamata</taxon>
        <taxon>Bifurcata</taxon>
        <taxon>Unidentata</taxon>
        <taxon>Episquamata</taxon>
        <taxon>Toxicofera</taxon>
        <taxon>Serpentes</taxon>
        <taxon>Colubroidea</taxon>
        <taxon>Elapidae</taxon>
        <taxon>Hydrophiinae</taxon>
        <taxon>Pseudonaja</taxon>
    </lineage>
</organism>
<evidence type="ECO:0000259" key="4">
    <source>
        <dbReference type="PROSITE" id="PS50188"/>
    </source>
</evidence>
<dbReference type="PROSITE" id="PS50188">
    <property type="entry name" value="B302_SPRY"/>
    <property type="match status" value="1"/>
</dbReference>
<comment type="function">
    <text evidence="3">Neurotoxin that produces dose-dependent hypolocomotion and hyperalgesia in mice. May directly act on the central nervous system, as it is 6500-fold more potent when administered intracerebroventricularly than intraperitoneal.</text>
</comment>
<reference evidence="5" key="2">
    <citation type="submission" date="2025-09" db="UniProtKB">
        <authorList>
            <consortium name="Ensembl"/>
        </authorList>
    </citation>
    <scope>IDENTIFICATION</scope>
</reference>
<sequence length="255" mass="29215">VAVSVKNGCRSPFQCHCNFTKGTAVIDTLFSAHLKRVSVLRPAVSVILNDSTAHPRLLCQRSTVTWADRYQNYPDLPERFDREFCVLGYQGFNTGWHWWEVSVQEATDNAPVWGTACWAIGVAKESVRRKGRFQLSPQEGIWAVGRSVSGEMVAFDTHQQKLSWEKPLQRLRVRVDYETKEMEFLDAETEALLHTFQMGSLLGEMLQPFFYLGQKGVTLQCEQYPLLKSLRNWTRCGLLSPRHARPPYPFAMLSQ</sequence>
<dbReference type="Pfam" id="PF00622">
    <property type="entry name" value="SPRY"/>
    <property type="match status" value="1"/>
</dbReference>
<dbReference type="InterPro" id="IPR006574">
    <property type="entry name" value="PRY"/>
</dbReference>
<accession>A0A670Z4K9</accession>
<dbReference type="InterPro" id="IPR001870">
    <property type="entry name" value="B30.2/SPRY"/>
</dbReference>
<dbReference type="InterPro" id="IPR003877">
    <property type="entry name" value="SPRY_dom"/>
</dbReference>
<dbReference type="PANTHER" id="PTHR24103">
    <property type="entry name" value="E3 UBIQUITIN-PROTEIN LIGASE TRIM"/>
    <property type="match status" value="1"/>
</dbReference>
<dbReference type="Ensembl" id="ENSPTXT00000019418.1">
    <property type="protein sequence ID" value="ENSPTXP00000018850.1"/>
    <property type="gene ID" value="ENSPTXG00000012987.1"/>
</dbReference>
<evidence type="ECO:0000256" key="1">
    <source>
        <dbReference type="ARBA" id="ARBA00009651"/>
    </source>
</evidence>
<keyword evidence="2" id="KW-0528">Neurotoxin</keyword>
<keyword evidence="2" id="KW-0800">Toxin</keyword>
<dbReference type="PRINTS" id="PR01407">
    <property type="entry name" value="BUTYPHLNCDUF"/>
</dbReference>
<dbReference type="Proteomes" id="UP000472273">
    <property type="component" value="Unplaced"/>
</dbReference>
<dbReference type="InterPro" id="IPR050143">
    <property type="entry name" value="TRIM/RBCC"/>
</dbReference>
<evidence type="ECO:0000313" key="5">
    <source>
        <dbReference type="Ensembl" id="ENSPTXP00000018850.1"/>
    </source>
</evidence>
<comment type="similarity">
    <text evidence="1">Belongs to the ohanin/vespryn family.</text>
</comment>
<evidence type="ECO:0000313" key="6">
    <source>
        <dbReference type="Proteomes" id="UP000472273"/>
    </source>
</evidence>
<dbReference type="InterPro" id="IPR003879">
    <property type="entry name" value="Butyrophylin_SPRY"/>
</dbReference>
<protein>
    <recommendedName>
        <fullName evidence="4">B30.2/SPRY domain-containing protein</fullName>
    </recommendedName>
</protein>
<dbReference type="SUPFAM" id="SSF49899">
    <property type="entry name" value="Concanavalin A-like lectins/glucanases"/>
    <property type="match status" value="1"/>
</dbReference>
<dbReference type="InterPro" id="IPR013320">
    <property type="entry name" value="ConA-like_dom_sf"/>
</dbReference>
<proteinExistence type="inferred from homology"/>
<dbReference type="AlphaFoldDB" id="A0A670Z4K9"/>
<dbReference type="Pfam" id="PF13765">
    <property type="entry name" value="PRY"/>
    <property type="match status" value="1"/>
</dbReference>
<dbReference type="SMART" id="SM00589">
    <property type="entry name" value="PRY"/>
    <property type="match status" value="1"/>
</dbReference>
<keyword evidence="6" id="KW-1185">Reference proteome</keyword>
<dbReference type="InterPro" id="IPR043136">
    <property type="entry name" value="B30.2/SPRY_sf"/>
</dbReference>
<dbReference type="GeneTree" id="ENSGT00940000158668"/>
<name>A0A670Z4K9_PSETE</name>
<evidence type="ECO:0000256" key="2">
    <source>
        <dbReference type="ARBA" id="ARBA00022699"/>
    </source>
</evidence>
<reference evidence="5" key="1">
    <citation type="submission" date="2025-08" db="UniProtKB">
        <authorList>
            <consortium name="Ensembl"/>
        </authorList>
    </citation>
    <scope>IDENTIFICATION</scope>
</reference>
<dbReference type="SMART" id="SM00449">
    <property type="entry name" value="SPRY"/>
    <property type="match status" value="1"/>
</dbReference>
<feature type="domain" description="B30.2/SPRY" evidence="4">
    <location>
        <begin position="26"/>
        <end position="226"/>
    </location>
</feature>
<evidence type="ECO:0000256" key="3">
    <source>
        <dbReference type="ARBA" id="ARBA00034460"/>
    </source>
</evidence>
<dbReference type="OMA" id="TACWAIG"/>
<dbReference type="Gene3D" id="2.60.120.920">
    <property type="match status" value="1"/>
</dbReference>